<gene>
    <name evidence="2" type="ORF">H5410_056127</name>
</gene>
<evidence type="ECO:0000313" key="3">
    <source>
        <dbReference type="Proteomes" id="UP000824120"/>
    </source>
</evidence>
<accession>A0A9J5WJE8</accession>
<evidence type="ECO:0000313" key="2">
    <source>
        <dbReference type="EMBL" id="KAG5575993.1"/>
    </source>
</evidence>
<proteinExistence type="predicted"/>
<comment type="caution">
    <text evidence="2">The sequence shown here is derived from an EMBL/GenBank/DDBJ whole genome shotgun (WGS) entry which is preliminary data.</text>
</comment>
<name>A0A9J5WJE8_SOLCO</name>
<sequence>MSIRDSSSEQSHDVAGTPSLTQHYVHPGVSPTPDETFALAPGQRDRWYPAKDVARALKDYEK</sequence>
<organism evidence="2 3">
    <name type="scientific">Solanum commersonii</name>
    <name type="common">Commerson's wild potato</name>
    <name type="synonym">Commerson's nightshade</name>
    <dbReference type="NCBI Taxonomy" id="4109"/>
    <lineage>
        <taxon>Eukaryota</taxon>
        <taxon>Viridiplantae</taxon>
        <taxon>Streptophyta</taxon>
        <taxon>Embryophyta</taxon>
        <taxon>Tracheophyta</taxon>
        <taxon>Spermatophyta</taxon>
        <taxon>Magnoliopsida</taxon>
        <taxon>eudicotyledons</taxon>
        <taxon>Gunneridae</taxon>
        <taxon>Pentapetalae</taxon>
        <taxon>asterids</taxon>
        <taxon>lamiids</taxon>
        <taxon>Solanales</taxon>
        <taxon>Solanaceae</taxon>
        <taxon>Solanoideae</taxon>
        <taxon>Solaneae</taxon>
        <taxon>Solanum</taxon>
    </lineage>
</organism>
<keyword evidence="3" id="KW-1185">Reference proteome</keyword>
<dbReference type="AlphaFoldDB" id="A0A9J5WJE8"/>
<evidence type="ECO:0000256" key="1">
    <source>
        <dbReference type="SAM" id="MobiDB-lite"/>
    </source>
</evidence>
<feature type="region of interest" description="Disordered" evidence="1">
    <location>
        <begin position="1"/>
        <end position="43"/>
    </location>
</feature>
<reference evidence="2 3" key="1">
    <citation type="submission" date="2020-09" db="EMBL/GenBank/DDBJ databases">
        <title>De no assembly of potato wild relative species, Solanum commersonii.</title>
        <authorList>
            <person name="Cho K."/>
        </authorList>
    </citation>
    <scope>NUCLEOTIDE SEQUENCE [LARGE SCALE GENOMIC DNA]</scope>
    <source>
        <strain evidence="2">LZ3.2</strain>
        <tissue evidence="2">Leaf</tissue>
    </source>
</reference>
<protein>
    <submittedName>
        <fullName evidence="2">Uncharacterized protein</fullName>
    </submittedName>
</protein>
<dbReference type="EMBL" id="JACXVP010000011">
    <property type="protein sequence ID" value="KAG5575993.1"/>
    <property type="molecule type" value="Genomic_DNA"/>
</dbReference>
<feature type="compositionally biased region" description="Basic and acidic residues" evidence="1">
    <location>
        <begin position="1"/>
        <end position="12"/>
    </location>
</feature>
<dbReference type="Proteomes" id="UP000824120">
    <property type="component" value="Chromosome 11"/>
</dbReference>